<dbReference type="InterPro" id="IPR051794">
    <property type="entry name" value="PG_Endopeptidase_C40"/>
</dbReference>
<dbReference type="AlphaFoldDB" id="A0A3A1U6W4"/>
<dbReference type="GO" id="GO:0006508">
    <property type="term" value="P:proteolysis"/>
    <property type="evidence" value="ECO:0007669"/>
    <property type="project" value="UniProtKB-KW"/>
</dbReference>
<organism evidence="6 7">
    <name type="scientific">Amnibacterium setariae</name>
    <dbReference type="NCBI Taxonomy" id="2306585"/>
    <lineage>
        <taxon>Bacteria</taxon>
        <taxon>Bacillati</taxon>
        <taxon>Actinomycetota</taxon>
        <taxon>Actinomycetes</taxon>
        <taxon>Micrococcales</taxon>
        <taxon>Microbacteriaceae</taxon>
        <taxon>Amnibacterium</taxon>
    </lineage>
</organism>
<keyword evidence="3" id="KW-0378">Hydrolase</keyword>
<dbReference type="PANTHER" id="PTHR47359:SF3">
    <property type="entry name" value="NLP_P60 DOMAIN-CONTAINING PROTEIN-RELATED"/>
    <property type="match status" value="1"/>
</dbReference>
<dbReference type="InterPro" id="IPR038765">
    <property type="entry name" value="Papain-like_cys_pep_sf"/>
</dbReference>
<evidence type="ECO:0000256" key="4">
    <source>
        <dbReference type="ARBA" id="ARBA00022807"/>
    </source>
</evidence>
<comment type="caution">
    <text evidence="6">The sequence shown here is derived from an EMBL/GenBank/DDBJ whole genome shotgun (WGS) entry which is preliminary data.</text>
</comment>
<evidence type="ECO:0000313" key="7">
    <source>
        <dbReference type="Proteomes" id="UP000265742"/>
    </source>
</evidence>
<evidence type="ECO:0000256" key="2">
    <source>
        <dbReference type="ARBA" id="ARBA00022670"/>
    </source>
</evidence>
<evidence type="ECO:0000313" key="6">
    <source>
        <dbReference type="EMBL" id="RIX30039.1"/>
    </source>
</evidence>
<dbReference type="InterPro" id="IPR000064">
    <property type="entry name" value="NLP_P60_dom"/>
</dbReference>
<sequence>MAGAAVLGGTVAGAPHHAAPAAERTEDTAAVVRSVQARLTALDGAADRAGKAAAIADEAVLQHDTAANRAAADRAESALAALADRQTPELTGLLQRLESLGVRPETVQGDGTTATTAALVGRTRALRAVSYARKQIGDPYGFAKAGPGRWDCSGLTMKSYKAVKVAIGGHSATAQWRKAKSKHRLVSFKKKKAGDLIFYGRPGAVYHVAIYAGHGRMIEAPYPGKRVREVKVRNGDRLSQVARPA</sequence>
<comment type="similarity">
    <text evidence="1">Belongs to the peptidase C40 family.</text>
</comment>
<protein>
    <recommendedName>
        <fullName evidence="5">NlpC/P60 domain-containing protein</fullName>
    </recommendedName>
</protein>
<gene>
    <name evidence="6" type="ORF">D1781_00770</name>
</gene>
<dbReference type="EMBL" id="QXTG01000001">
    <property type="protein sequence ID" value="RIX30039.1"/>
    <property type="molecule type" value="Genomic_DNA"/>
</dbReference>
<evidence type="ECO:0000259" key="5">
    <source>
        <dbReference type="PROSITE" id="PS51935"/>
    </source>
</evidence>
<reference evidence="7" key="1">
    <citation type="submission" date="2018-09" db="EMBL/GenBank/DDBJ databases">
        <authorList>
            <person name="Kim I."/>
        </authorList>
    </citation>
    <scope>NUCLEOTIDE SEQUENCE [LARGE SCALE GENOMIC DNA]</scope>
    <source>
        <strain evidence="7">DD4a</strain>
    </source>
</reference>
<proteinExistence type="inferred from homology"/>
<evidence type="ECO:0000256" key="1">
    <source>
        <dbReference type="ARBA" id="ARBA00007074"/>
    </source>
</evidence>
<name>A0A3A1U6W4_9MICO</name>
<evidence type="ECO:0000256" key="3">
    <source>
        <dbReference type="ARBA" id="ARBA00022801"/>
    </source>
</evidence>
<keyword evidence="2" id="KW-0645">Protease</keyword>
<feature type="domain" description="NlpC/P60" evidence="5">
    <location>
        <begin position="122"/>
        <end position="245"/>
    </location>
</feature>
<dbReference type="Gene3D" id="3.90.1720.10">
    <property type="entry name" value="endopeptidase domain like (from Nostoc punctiforme)"/>
    <property type="match status" value="1"/>
</dbReference>
<accession>A0A3A1U6W4</accession>
<dbReference type="PANTHER" id="PTHR47359">
    <property type="entry name" value="PEPTIDOGLYCAN DL-ENDOPEPTIDASE CWLO"/>
    <property type="match status" value="1"/>
</dbReference>
<dbReference type="GO" id="GO:0008234">
    <property type="term" value="F:cysteine-type peptidase activity"/>
    <property type="evidence" value="ECO:0007669"/>
    <property type="project" value="UniProtKB-KW"/>
</dbReference>
<keyword evidence="4" id="KW-0788">Thiol protease</keyword>
<dbReference type="Proteomes" id="UP000265742">
    <property type="component" value="Unassembled WGS sequence"/>
</dbReference>
<dbReference type="Pfam" id="PF00877">
    <property type="entry name" value="NLPC_P60"/>
    <property type="match status" value="1"/>
</dbReference>
<keyword evidence="7" id="KW-1185">Reference proteome</keyword>
<dbReference type="SUPFAM" id="SSF54001">
    <property type="entry name" value="Cysteine proteinases"/>
    <property type="match status" value="1"/>
</dbReference>
<dbReference type="PROSITE" id="PS51935">
    <property type="entry name" value="NLPC_P60"/>
    <property type="match status" value="1"/>
</dbReference>